<dbReference type="SUPFAM" id="SSF47413">
    <property type="entry name" value="lambda repressor-like DNA-binding domains"/>
    <property type="match status" value="1"/>
</dbReference>
<evidence type="ECO:0000313" key="3">
    <source>
        <dbReference type="Proteomes" id="UP001552594"/>
    </source>
</evidence>
<sequence>MANAGGVARSRIGWGFFGAELKRRREEAGFTQRALGERVFCSGAYIGQIEAGVRRPQLELAKRIDIELGTGGFFARVCEELINSSPDADWFAEVSSLEGMAVAIQSYSPTVVPGLLQTPDYARAVFVAGCRFAMDEEIESWVAARLARQCILDDPTRPMLWSVLDEGVIRRPVGGRAVMREQLLHLTELMRRRRLVLQVLPYAAGASALDAMLKLMSFEDAPPLAYSEGVMSGSLLDDPAQVARCRLAYDLVRAAALSPEASVALIESVAEEYAGEDRA</sequence>
<dbReference type="PROSITE" id="PS50943">
    <property type="entry name" value="HTH_CROC1"/>
    <property type="match status" value="1"/>
</dbReference>
<dbReference type="Pfam" id="PF13560">
    <property type="entry name" value="HTH_31"/>
    <property type="match status" value="1"/>
</dbReference>
<dbReference type="EMBL" id="JBFAUK010000032">
    <property type="protein sequence ID" value="MEV5510438.1"/>
    <property type="molecule type" value="Genomic_DNA"/>
</dbReference>
<keyword evidence="3" id="KW-1185">Reference proteome</keyword>
<comment type="caution">
    <text evidence="2">The sequence shown here is derived from an EMBL/GenBank/DDBJ whole genome shotgun (WGS) entry which is preliminary data.</text>
</comment>
<feature type="domain" description="HTH cro/C1-type" evidence="1">
    <location>
        <begin position="21"/>
        <end position="74"/>
    </location>
</feature>
<dbReference type="Gene3D" id="1.10.260.40">
    <property type="entry name" value="lambda repressor-like DNA-binding domains"/>
    <property type="match status" value="1"/>
</dbReference>
<dbReference type="InterPro" id="IPR043917">
    <property type="entry name" value="DUF5753"/>
</dbReference>
<dbReference type="Pfam" id="PF19054">
    <property type="entry name" value="DUF5753"/>
    <property type="match status" value="1"/>
</dbReference>
<gene>
    <name evidence="2" type="ORF">AB0L16_29100</name>
</gene>
<name>A0ABV3K678_STRON</name>
<dbReference type="SMART" id="SM00530">
    <property type="entry name" value="HTH_XRE"/>
    <property type="match status" value="1"/>
</dbReference>
<dbReference type="InterPro" id="IPR010982">
    <property type="entry name" value="Lambda_DNA-bd_dom_sf"/>
</dbReference>
<dbReference type="CDD" id="cd00093">
    <property type="entry name" value="HTH_XRE"/>
    <property type="match status" value="1"/>
</dbReference>
<organism evidence="2 3">
    <name type="scientific">Streptomyces orinoci</name>
    <name type="common">Streptoverticillium orinoci</name>
    <dbReference type="NCBI Taxonomy" id="67339"/>
    <lineage>
        <taxon>Bacteria</taxon>
        <taxon>Bacillati</taxon>
        <taxon>Actinomycetota</taxon>
        <taxon>Actinomycetes</taxon>
        <taxon>Kitasatosporales</taxon>
        <taxon>Streptomycetaceae</taxon>
        <taxon>Streptomyces</taxon>
    </lineage>
</organism>
<accession>A0ABV3K678</accession>
<evidence type="ECO:0000259" key="1">
    <source>
        <dbReference type="PROSITE" id="PS50943"/>
    </source>
</evidence>
<dbReference type="Proteomes" id="UP001552594">
    <property type="component" value="Unassembled WGS sequence"/>
</dbReference>
<proteinExistence type="predicted"/>
<dbReference type="RefSeq" id="WP_109282015.1">
    <property type="nucleotide sequence ID" value="NZ_JBFAUK010000032.1"/>
</dbReference>
<dbReference type="InterPro" id="IPR001387">
    <property type="entry name" value="Cro/C1-type_HTH"/>
</dbReference>
<evidence type="ECO:0000313" key="2">
    <source>
        <dbReference type="EMBL" id="MEV5510438.1"/>
    </source>
</evidence>
<reference evidence="2 3" key="1">
    <citation type="submission" date="2024-06" db="EMBL/GenBank/DDBJ databases">
        <title>The Natural Products Discovery Center: Release of the First 8490 Sequenced Strains for Exploring Actinobacteria Biosynthetic Diversity.</title>
        <authorList>
            <person name="Kalkreuter E."/>
            <person name="Kautsar S.A."/>
            <person name="Yang D."/>
            <person name="Bader C.D."/>
            <person name="Teijaro C.N."/>
            <person name="Fluegel L."/>
            <person name="Davis C.M."/>
            <person name="Simpson J.R."/>
            <person name="Lauterbach L."/>
            <person name="Steele A.D."/>
            <person name="Gui C."/>
            <person name="Meng S."/>
            <person name="Li G."/>
            <person name="Viehrig K."/>
            <person name="Ye F."/>
            <person name="Su P."/>
            <person name="Kiefer A.F."/>
            <person name="Nichols A."/>
            <person name="Cepeda A.J."/>
            <person name="Yan W."/>
            <person name="Fan B."/>
            <person name="Jiang Y."/>
            <person name="Adhikari A."/>
            <person name="Zheng C.-J."/>
            <person name="Schuster L."/>
            <person name="Cowan T.M."/>
            <person name="Smanski M.J."/>
            <person name="Chevrette M.G."/>
            <person name="De Carvalho L.P.S."/>
            <person name="Shen B."/>
        </authorList>
    </citation>
    <scope>NUCLEOTIDE SEQUENCE [LARGE SCALE GENOMIC DNA]</scope>
    <source>
        <strain evidence="2 3">NPDC052347</strain>
    </source>
</reference>
<protein>
    <submittedName>
        <fullName evidence="2">Helix-turn-helix transcriptional regulator</fullName>
    </submittedName>
</protein>